<sequence length="297" mass="33492">MKNQNNNNNSFSFVDETKNIKAKVKVMKRNHQLNIRNTRLRQTLQHDKLLENYFEWDKSAPSGGDLTVYKIVTPPLVHADRNETNLLDSGTNPKHDQIRTCNRGVRNPSKKNRVVTSEKVQVKETNRKNSLVSSDSYYSEHRFSTPNSSSSSNTSIDPPTSYSNSNLHACLHYMQKVIGNYSQNLLQKDSMLINSSSSCSSVGQLPCPPFETNMNSVLPSNNIPSQTFPTLMPNMQTENRIRNMQPLLNCQSTSNAIDCWFVEDQQYQLNGNLHPSNSAQGGADDDCDSFLSSTSYE</sequence>
<dbReference type="OrthoDB" id="10677550at2759"/>
<keyword evidence="3" id="KW-1185">Reference proteome</keyword>
<gene>
    <name evidence="2" type="ORF">NAEGRDRAFT_45892</name>
</gene>
<feature type="compositionally biased region" description="Polar residues" evidence="1">
    <location>
        <begin position="128"/>
        <end position="137"/>
    </location>
</feature>
<dbReference type="VEuPathDB" id="AmoebaDB:NAEGRDRAFT_45892"/>
<dbReference type="GeneID" id="8855228"/>
<reference evidence="2 3" key="1">
    <citation type="journal article" date="2010" name="Cell">
        <title>The genome of Naegleria gruberi illuminates early eukaryotic versatility.</title>
        <authorList>
            <person name="Fritz-Laylin L.K."/>
            <person name="Prochnik S.E."/>
            <person name="Ginger M.L."/>
            <person name="Dacks J.B."/>
            <person name="Carpenter M.L."/>
            <person name="Field M.C."/>
            <person name="Kuo A."/>
            <person name="Paredez A."/>
            <person name="Chapman J."/>
            <person name="Pham J."/>
            <person name="Shu S."/>
            <person name="Neupane R."/>
            <person name="Cipriano M."/>
            <person name="Mancuso J."/>
            <person name="Tu H."/>
            <person name="Salamov A."/>
            <person name="Lindquist E."/>
            <person name="Shapiro H."/>
            <person name="Lucas S."/>
            <person name="Grigoriev I.V."/>
            <person name="Cande W.Z."/>
            <person name="Fulton C."/>
            <person name="Rokhsar D.S."/>
            <person name="Dawson S.C."/>
        </authorList>
    </citation>
    <scope>NUCLEOTIDE SEQUENCE [LARGE SCALE GENOMIC DNA]</scope>
    <source>
        <strain evidence="2 3">NEG-M</strain>
    </source>
</reference>
<accession>D2V1H8</accession>
<evidence type="ECO:0000256" key="1">
    <source>
        <dbReference type="SAM" id="MobiDB-lite"/>
    </source>
</evidence>
<dbReference type="KEGG" id="ngr:NAEGRDRAFT_45892"/>
<dbReference type="EMBL" id="GG738848">
    <property type="protein sequence ID" value="EFC49310.1"/>
    <property type="molecule type" value="Genomic_DNA"/>
</dbReference>
<organism evidence="3">
    <name type="scientific">Naegleria gruberi</name>
    <name type="common">Amoeba</name>
    <dbReference type="NCBI Taxonomy" id="5762"/>
    <lineage>
        <taxon>Eukaryota</taxon>
        <taxon>Discoba</taxon>
        <taxon>Heterolobosea</taxon>
        <taxon>Tetramitia</taxon>
        <taxon>Eutetramitia</taxon>
        <taxon>Vahlkampfiidae</taxon>
        <taxon>Naegleria</taxon>
    </lineage>
</organism>
<protein>
    <submittedName>
        <fullName evidence="2">Predicted protein</fullName>
    </submittedName>
</protein>
<name>D2V1H8_NAEGR</name>
<evidence type="ECO:0000313" key="3">
    <source>
        <dbReference type="Proteomes" id="UP000006671"/>
    </source>
</evidence>
<proteinExistence type="predicted"/>
<feature type="region of interest" description="Disordered" evidence="1">
    <location>
        <begin position="272"/>
        <end position="297"/>
    </location>
</feature>
<evidence type="ECO:0000313" key="2">
    <source>
        <dbReference type="EMBL" id="EFC49310.1"/>
    </source>
</evidence>
<dbReference type="AlphaFoldDB" id="D2V1H8"/>
<dbReference type="Proteomes" id="UP000006671">
    <property type="component" value="Unassembled WGS sequence"/>
</dbReference>
<dbReference type="InParanoid" id="D2V1H8"/>
<dbReference type="RefSeq" id="XP_002682054.1">
    <property type="nucleotide sequence ID" value="XM_002682008.1"/>
</dbReference>
<feature type="region of interest" description="Disordered" evidence="1">
    <location>
        <begin position="83"/>
        <end position="160"/>
    </location>
</feature>
<feature type="compositionally biased region" description="Low complexity" evidence="1">
    <location>
        <begin position="144"/>
        <end position="160"/>
    </location>
</feature>